<dbReference type="SUPFAM" id="SSF88946">
    <property type="entry name" value="Sigma2 domain of RNA polymerase sigma factors"/>
    <property type="match status" value="1"/>
</dbReference>
<organism evidence="3 4">
    <name type="scientific">Sphingomonas morindae</name>
    <dbReference type="NCBI Taxonomy" id="1541170"/>
    <lineage>
        <taxon>Bacteria</taxon>
        <taxon>Pseudomonadati</taxon>
        <taxon>Pseudomonadota</taxon>
        <taxon>Alphaproteobacteria</taxon>
        <taxon>Sphingomonadales</taxon>
        <taxon>Sphingomonadaceae</taxon>
        <taxon>Sphingomonas</taxon>
    </lineage>
</organism>
<name>A0ABY4X566_9SPHN</name>
<evidence type="ECO:0000256" key="1">
    <source>
        <dbReference type="SAM" id="MobiDB-lite"/>
    </source>
</evidence>
<feature type="region of interest" description="Disordered" evidence="1">
    <location>
        <begin position="275"/>
        <end position="330"/>
    </location>
</feature>
<dbReference type="Proteomes" id="UP001056937">
    <property type="component" value="Chromosome 1"/>
</dbReference>
<dbReference type="InterPro" id="IPR007627">
    <property type="entry name" value="RNA_pol_sigma70_r2"/>
</dbReference>
<dbReference type="RefSeq" id="WP_252165820.1">
    <property type="nucleotide sequence ID" value="NZ_CP084930.1"/>
</dbReference>
<sequence>MIMSKTTVAIEDAVTSLRAAKEAHGPAPSPRQRLAEDRLFARILTLLAPRIRHFIRQYGLGGHWEDAEQVCAIAVHRAIETYDPERARFTTFVNWLIRGELQGLRFRLMTDQRPSARKVAATTVSLHALTQTSDDAGPGELLIEDEEALAQTEADASAYLADNAMRAMIDSYVAHLRAIGIAQLSRRPRRPGTTPPTEKRPRLKVNSIDPEELRQLEERLHRNRALVEQRIFELSPIEKSEEDGAITKERMRQIAKRAARTIATIAQQDPRFAIMVDSATPPAPDQHQSPAPAAPPQRPGAPRGRDPAPEDHAVRLCEGDAGERTSRALH</sequence>
<evidence type="ECO:0000259" key="2">
    <source>
        <dbReference type="Pfam" id="PF04542"/>
    </source>
</evidence>
<proteinExistence type="predicted"/>
<dbReference type="Pfam" id="PF04542">
    <property type="entry name" value="Sigma70_r2"/>
    <property type="match status" value="1"/>
</dbReference>
<accession>A0ABY4X566</accession>
<dbReference type="EMBL" id="CP084930">
    <property type="protein sequence ID" value="USI72011.1"/>
    <property type="molecule type" value="Genomic_DNA"/>
</dbReference>
<protein>
    <submittedName>
        <fullName evidence="3">Sigma-70 family RNA polymerase sigma factor</fullName>
    </submittedName>
</protein>
<reference evidence="3" key="1">
    <citation type="journal article" date="2022" name="Toxins">
        <title>Genomic Analysis of Sphingopyxis sp. USTB-05 for Biodegrading Cyanobacterial Hepatotoxins.</title>
        <authorList>
            <person name="Liu C."/>
            <person name="Xu Q."/>
            <person name="Zhao Z."/>
            <person name="Zhang H."/>
            <person name="Liu X."/>
            <person name="Yin C."/>
            <person name="Liu Y."/>
            <person name="Yan H."/>
        </authorList>
    </citation>
    <scope>NUCLEOTIDE SEQUENCE</scope>
    <source>
        <strain evidence="3">NBD5</strain>
    </source>
</reference>
<evidence type="ECO:0000313" key="4">
    <source>
        <dbReference type="Proteomes" id="UP001056937"/>
    </source>
</evidence>
<gene>
    <name evidence="3" type="ORF">LHA26_11905</name>
</gene>
<evidence type="ECO:0000313" key="3">
    <source>
        <dbReference type="EMBL" id="USI72011.1"/>
    </source>
</evidence>
<feature type="domain" description="RNA polymerase sigma-70 region 2" evidence="2">
    <location>
        <begin position="47"/>
        <end position="101"/>
    </location>
</feature>
<feature type="compositionally biased region" description="Basic and acidic residues" evidence="1">
    <location>
        <begin position="303"/>
        <end position="330"/>
    </location>
</feature>
<dbReference type="InterPro" id="IPR013325">
    <property type="entry name" value="RNA_pol_sigma_r2"/>
</dbReference>
<dbReference type="Gene3D" id="1.10.1740.10">
    <property type="match status" value="1"/>
</dbReference>
<keyword evidence="4" id="KW-1185">Reference proteome</keyword>